<keyword evidence="5" id="KW-0235">DNA replication</keyword>
<keyword evidence="12" id="KW-1185">Reference proteome</keyword>
<dbReference type="InterPro" id="IPR027417">
    <property type="entry name" value="P-loop_NTPase"/>
</dbReference>
<evidence type="ECO:0000256" key="6">
    <source>
        <dbReference type="ARBA" id="ARBA00022932"/>
    </source>
</evidence>
<name>A0A916ZWW8_9FLAO</name>
<dbReference type="Pfam" id="PF21694">
    <property type="entry name" value="DNA_pol3_delta_C"/>
    <property type="match status" value="1"/>
</dbReference>
<sequence length="335" mass="38782">MKDAQQILKDIHNKKYAPIYFLVGEHETFFVDEISKFIENNVLNEDEKGFNQQVLYGKDVNMDEVIASAKRFPMMAEHQVIIVREAQTLLRNLDALEAYAKQPQRSTILVFCCKYKKPDARKTAIKEIKKNGVYFVTPRVYENHALEWIPVFLARKQYSIDTKACKMLVDFIGADLSKLSKELEKLMQILPLGSRITPDTVEENIGISKDYNNFELINAIVDRDELKAQQIADYFTQNAKNNPLIFSIYQLFNFFNKLMIFHSLSDRSNPNVSRELGVGNYFVKDYVKASKFYTMKKVSQILANLRDLDAKSKGVYTGKFSNEGLLKEFLVKTMR</sequence>
<dbReference type="RefSeq" id="WP_188406541.1">
    <property type="nucleotide sequence ID" value="NZ_BMGL01000010.1"/>
</dbReference>
<proteinExistence type="inferred from homology"/>
<keyword evidence="3" id="KW-0808">Transferase</keyword>
<evidence type="ECO:0000256" key="8">
    <source>
        <dbReference type="ARBA" id="ARBA00049244"/>
    </source>
</evidence>
<evidence type="ECO:0000256" key="1">
    <source>
        <dbReference type="ARBA" id="ARBA00012417"/>
    </source>
</evidence>
<feature type="domain" description="DNA polymerase III delta subunit-like C-terminal" evidence="10">
    <location>
        <begin position="212"/>
        <end position="332"/>
    </location>
</feature>
<dbReference type="Pfam" id="PF06144">
    <property type="entry name" value="DNA_pol3_delta"/>
    <property type="match status" value="1"/>
</dbReference>
<reference evidence="11 12" key="1">
    <citation type="journal article" date="2014" name="Int. J. Syst. Evol. Microbiol.">
        <title>Complete genome sequence of Corynebacterium casei LMG S-19264T (=DSM 44701T), isolated from a smear-ripened cheese.</title>
        <authorList>
            <consortium name="US DOE Joint Genome Institute (JGI-PGF)"/>
            <person name="Walter F."/>
            <person name="Albersmeier A."/>
            <person name="Kalinowski J."/>
            <person name="Ruckert C."/>
        </authorList>
    </citation>
    <scope>NUCLEOTIDE SEQUENCE [LARGE SCALE GENOMIC DNA]</scope>
    <source>
        <strain evidence="11 12">CGMCC 1.12925</strain>
    </source>
</reference>
<evidence type="ECO:0000313" key="12">
    <source>
        <dbReference type="Proteomes" id="UP000599688"/>
    </source>
</evidence>
<evidence type="ECO:0000256" key="5">
    <source>
        <dbReference type="ARBA" id="ARBA00022705"/>
    </source>
</evidence>
<protein>
    <recommendedName>
        <fullName evidence="2">DNA polymerase III subunit delta</fullName>
        <ecNumber evidence="1">2.7.7.7</ecNumber>
    </recommendedName>
</protein>
<comment type="caution">
    <text evidence="11">The sequence shown here is derived from an EMBL/GenBank/DDBJ whole genome shotgun (WGS) entry which is preliminary data.</text>
</comment>
<dbReference type="Proteomes" id="UP000599688">
    <property type="component" value="Unassembled WGS sequence"/>
</dbReference>
<dbReference type="GO" id="GO:0003887">
    <property type="term" value="F:DNA-directed DNA polymerase activity"/>
    <property type="evidence" value="ECO:0007669"/>
    <property type="project" value="UniProtKB-KW"/>
</dbReference>
<dbReference type="InterPro" id="IPR008921">
    <property type="entry name" value="DNA_pol3_clamp-load_cplx_C"/>
</dbReference>
<feature type="domain" description="DNA polymerase III delta N-terminal" evidence="9">
    <location>
        <begin position="20"/>
        <end position="134"/>
    </location>
</feature>
<dbReference type="GO" id="GO:0003677">
    <property type="term" value="F:DNA binding"/>
    <property type="evidence" value="ECO:0007669"/>
    <property type="project" value="InterPro"/>
</dbReference>
<dbReference type="AlphaFoldDB" id="A0A916ZWW8"/>
<evidence type="ECO:0000259" key="9">
    <source>
        <dbReference type="Pfam" id="PF06144"/>
    </source>
</evidence>
<keyword evidence="4" id="KW-0548">Nucleotidyltransferase</keyword>
<evidence type="ECO:0000256" key="3">
    <source>
        <dbReference type="ARBA" id="ARBA00022679"/>
    </source>
</evidence>
<evidence type="ECO:0000256" key="4">
    <source>
        <dbReference type="ARBA" id="ARBA00022695"/>
    </source>
</evidence>
<dbReference type="EMBL" id="BMGL01000010">
    <property type="protein sequence ID" value="GGE17330.1"/>
    <property type="molecule type" value="Genomic_DNA"/>
</dbReference>
<evidence type="ECO:0000259" key="10">
    <source>
        <dbReference type="Pfam" id="PF21694"/>
    </source>
</evidence>
<keyword evidence="6" id="KW-0239">DNA-directed DNA polymerase</keyword>
<evidence type="ECO:0000256" key="2">
    <source>
        <dbReference type="ARBA" id="ARBA00017703"/>
    </source>
</evidence>
<evidence type="ECO:0000256" key="7">
    <source>
        <dbReference type="ARBA" id="ARBA00034754"/>
    </source>
</evidence>
<dbReference type="InterPro" id="IPR005790">
    <property type="entry name" value="DNA_polIII_delta"/>
</dbReference>
<comment type="similarity">
    <text evidence="7">Belongs to the DNA polymerase HolA subunit family.</text>
</comment>
<dbReference type="Gene3D" id="1.20.272.10">
    <property type="match status" value="1"/>
</dbReference>
<dbReference type="InterPro" id="IPR010372">
    <property type="entry name" value="DNA_pol3_delta_N"/>
</dbReference>
<dbReference type="EC" id="2.7.7.7" evidence="1"/>
<gene>
    <name evidence="11" type="primary">holA</name>
    <name evidence="11" type="ORF">GCM10010831_18250</name>
</gene>
<dbReference type="InterPro" id="IPR048466">
    <property type="entry name" value="DNA_pol3_delta-like_C"/>
</dbReference>
<comment type="catalytic activity">
    <reaction evidence="8">
        <text>DNA(n) + a 2'-deoxyribonucleoside 5'-triphosphate = DNA(n+1) + diphosphate</text>
        <dbReference type="Rhea" id="RHEA:22508"/>
        <dbReference type="Rhea" id="RHEA-COMP:17339"/>
        <dbReference type="Rhea" id="RHEA-COMP:17340"/>
        <dbReference type="ChEBI" id="CHEBI:33019"/>
        <dbReference type="ChEBI" id="CHEBI:61560"/>
        <dbReference type="ChEBI" id="CHEBI:173112"/>
        <dbReference type="EC" id="2.7.7.7"/>
    </reaction>
</comment>
<evidence type="ECO:0000313" key="11">
    <source>
        <dbReference type="EMBL" id="GGE17330.1"/>
    </source>
</evidence>
<dbReference type="NCBIfam" id="TIGR01128">
    <property type="entry name" value="holA"/>
    <property type="match status" value="1"/>
</dbReference>
<organism evidence="11 12">
    <name type="scientific">Psychroflexus salis</name>
    <dbReference type="NCBI Taxonomy" id="1526574"/>
    <lineage>
        <taxon>Bacteria</taxon>
        <taxon>Pseudomonadati</taxon>
        <taxon>Bacteroidota</taxon>
        <taxon>Flavobacteriia</taxon>
        <taxon>Flavobacteriales</taxon>
        <taxon>Flavobacteriaceae</taxon>
        <taxon>Psychroflexus</taxon>
    </lineage>
</organism>
<dbReference type="PANTHER" id="PTHR34388">
    <property type="entry name" value="DNA POLYMERASE III SUBUNIT DELTA"/>
    <property type="match status" value="1"/>
</dbReference>
<accession>A0A916ZWW8</accession>
<dbReference type="GO" id="GO:0009360">
    <property type="term" value="C:DNA polymerase III complex"/>
    <property type="evidence" value="ECO:0007669"/>
    <property type="project" value="InterPro"/>
</dbReference>
<dbReference type="GO" id="GO:0006261">
    <property type="term" value="P:DNA-templated DNA replication"/>
    <property type="evidence" value="ECO:0007669"/>
    <property type="project" value="TreeGrafter"/>
</dbReference>
<dbReference type="PANTHER" id="PTHR34388:SF1">
    <property type="entry name" value="DNA POLYMERASE III SUBUNIT DELTA"/>
    <property type="match status" value="1"/>
</dbReference>
<dbReference type="SUPFAM" id="SSF48019">
    <property type="entry name" value="post-AAA+ oligomerization domain-like"/>
    <property type="match status" value="1"/>
</dbReference>
<dbReference type="Gene3D" id="1.10.8.60">
    <property type="match status" value="1"/>
</dbReference>
<dbReference type="SUPFAM" id="SSF52540">
    <property type="entry name" value="P-loop containing nucleoside triphosphate hydrolases"/>
    <property type="match status" value="1"/>
</dbReference>
<dbReference type="Gene3D" id="3.40.50.300">
    <property type="entry name" value="P-loop containing nucleotide triphosphate hydrolases"/>
    <property type="match status" value="1"/>
</dbReference>